<gene>
    <name evidence="1" type="ORF">COV05_00105</name>
</gene>
<reference evidence="2" key="1">
    <citation type="submission" date="2017-09" db="EMBL/GenBank/DDBJ databases">
        <title>Depth-based differentiation of microbial function through sediment-hosted aquifers and enrichment of novel symbionts in the deep terrestrial subsurface.</title>
        <authorList>
            <person name="Probst A.J."/>
            <person name="Ladd B."/>
            <person name="Jarett J.K."/>
            <person name="Geller-Mcgrath D.E."/>
            <person name="Sieber C.M.K."/>
            <person name="Emerson J.B."/>
            <person name="Anantharaman K."/>
            <person name="Thomas B.C."/>
            <person name="Malmstrom R."/>
            <person name="Stieglmeier M."/>
            <person name="Klingl A."/>
            <person name="Woyke T."/>
            <person name="Ryan C.M."/>
            <person name="Banfield J.F."/>
        </authorList>
    </citation>
    <scope>NUCLEOTIDE SEQUENCE [LARGE SCALE GENOMIC DNA]</scope>
</reference>
<proteinExistence type="predicted"/>
<accession>A0A2M8LIH0</accession>
<organism evidence="1 2">
    <name type="scientific">Candidatus Uhrbacteria bacterium CG10_big_fil_rev_8_21_14_0_10_48_16</name>
    <dbReference type="NCBI Taxonomy" id="1975038"/>
    <lineage>
        <taxon>Bacteria</taxon>
        <taxon>Candidatus Uhriibacteriota</taxon>
    </lineage>
</organism>
<dbReference type="Gene3D" id="1.10.10.60">
    <property type="entry name" value="Homeodomain-like"/>
    <property type="match status" value="1"/>
</dbReference>
<protein>
    <recommendedName>
        <fullName evidence="3">Homeodomain phBC6A51-type domain-containing protein</fullName>
    </recommendedName>
</protein>
<dbReference type="EMBL" id="PFEU01000002">
    <property type="protein sequence ID" value="PJE77241.1"/>
    <property type="molecule type" value="Genomic_DNA"/>
</dbReference>
<evidence type="ECO:0000313" key="1">
    <source>
        <dbReference type="EMBL" id="PJE77241.1"/>
    </source>
</evidence>
<name>A0A2M8LIH0_9BACT</name>
<dbReference type="AlphaFoldDB" id="A0A2M8LIH0"/>
<dbReference type="Proteomes" id="UP000231436">
    <property type="component" value="Unassembled WGS sequence"/>
</dbReference>
<evidence type="ECO:0008006" key="3">
    <source>
        <dbReference type="Google" id="ProtNLM"/>
    </source>
</evidence>
<evidence type="ECO:0000313" key="2">
    <source>
        <dbReference type="Proteomes" id="UP000231436"/>
    </source>
</evidence>
<comment type="caution">
    <text evidence="1">The sequence shown here is derived from an EMBL/GenBank/DDBJ whole genome shotgun (WGS) entry which is preliminary data.</text>
</comment>
<sequence length="123" mass="14152">MLKKQLTESSITPTKSDFSMTMNIINVMEFVKFAQWFATPKVEREHKTQKAFAEAVGVCEDTLTDWKRRPEFWPIVQRLIGERIREHIPDVIHGLMKNASSKGKASDVEAYLRLSGLIQSKND</sequence>